<feature type="compositionally biased region" description="Polar residues" evidence="8">
    <location>
        <begin position="32"/>
        <end position="41"/>
    </location>
</feature>
<dbReference type="PROSITE" id="PS50850">
    <property type="entry name" value="MFS"/>
    <property type="match status" value="1"/>
</dbReference>
<accession>A0A9P9J9A4</accession>
<evidence type="ECO:0000256" key="7">
    <source>
        <dbReference type="ARBA" id="ARBA00023180"/>
    </source>
</evidence>
<evidence type="ECO:0000256" key="5">
    <source>
        <dbReference type="ARBA" id="ARBA00022989"/>
    </source>
</evidence>
<feature type="transmembrane region" description="Helical" evidence="9">
    <location>
        <begin position="205"/>
        <end position="225"/>
    </location>
</feature>
<keyword evidence="5 9" id="KW-1133">Transmembrane helix</keyword>
<feature type="transmembrane region" description="Helical" evidence="9">
    <location>
        <begin position="314"/>
        <end position="336"/>
    </location>
</feature>
<evidence type="ECO:0000256" key="2">
    <source>
        <dbReference type="ARBA" id="ARBA00006727"/>
    </source>
</evidence>
<dbReference type="PANTHER" id="PTHR11360">
    <property type="entry name" value="MONOCARBOXYLATE TRANSPORTER"/>
    <property type="match status" value="1"/>
</dbReference>
<evidence type="ECO:0000256" key="4">
    <source>
        <dbReference type="ARBA" id="ARBA00022692"/>
    </source>
</evidence>
<keyword evidence="7" id="KW-0325">Glycoprotein</keyword>
<dbReference type="Proteomes" id="UP000738349">
    <property type="component" value="Unassembled WGS sequence"/>
</dbReference>
<feature type="domain" description="Major facilitator superfamily (MFS) profile" evidence="10">
    <location>
        <begin position="110"/>
        <end position="493"/>
    </location>
</feature>
<feature type="region of interest" description="Disordered" evidence="8">
    <location>
        <begin position="1"/>
        <end position="100"/>
    </location>
</feature>
<feature type="transmembrane region" description="Helical" evidence="9">
    <location>
        <begin position="404"/>
        <end position="427"/>
    </location>
</feature>
<organism evidence="11 12">
    <name type="scientific">Dactylonectria macrodidyma</name>
    <dbReference type="NCBI Taxonomy" id="307937"/>
    <lineage>
        <taxon>Eukaryota</taxon>
        <taxon>Fungi</taxon>
        <taxon>Dikarya</taxon>
        <taxon>Ascomycota</taxon>
        <taxon>Pezizomycotina</taxon>
        <taxon>Sordariomycetes</taxon>
        <taxon>Hypocreomycetidae</taxon>
        <taxon>Hypocreales</taxon>
        <taxon>Nectriaceae</taxon>
        <taxon>Dactylonectria</taxon>
    </lineage>
</organism>
<keyword evidence="4 9" id="KW-0812">Transmembrane</keyword>
<dbReference type="InterPro" id="IPR020846">
    <property type="entry name" value="MFS_dom"/>
</dbReference>
<feature type="compositionally biased region" description="Polar residues" evidence="8">
    <location>
        <begin position="11"/>
        <end position="24"/>
    </location>
</feature>
<sequence>MACSISSSSSKTVNEKSTPATTNPGAKVPNFNEDSSTFSKNKSAERISPQQNNDMEIDTSVLEKSEKALDDTDLERGDVVESPAKPDAAPAAGPPPGMAPADFPDGGREAWLVVFGGWCALFCTFGLVNCVGVFQAYYVRGPLRNFDSSSVSWILSVQVFFMIFSGAIFGLLFDNYGPRWLLYCGTVAYVFGLMMVSLSSDYYQFFLAQGIVASVGSSAVFNACMSSLVTWFFRRRATAFGIMVSGSSLGGVILPIMMDKMITQVGFPWMMRTMAFMFLFLLSIACFTVKSRLPPRPRPFVFAAYVGALKDLRLSVTIFGFFLFMWGMFLPFNYVILQAEAAGASATIIPYLLPILNAVSIFGRIIPGIIADKVGRYNVMIFIMFISAVFCLAVWIPVKDTAGIIVFAIIFGFSSGGYIGLAPTLIAQISDIREIGTRVGTAFALQSLGALTGSPIGGALVKARHGDYLGLQLFCGCVMMGSVFVIIAARYLQVGLKLVKI</sequence>
<comment type="caution">
    <text evidence="11">The sequence shown here is derived from an EMBL/GenBank/DDBJ whole genome shotgun (WGS) entry which is preliminary data.</text>
</comment>
<gene>
    <name evidence="11" type="ORF">EDB81DRAFT_757532</name>
</gene>
<evidence type="ECO:0000256" key="8">
    <source>
        <dbReference type="SAM" id="MobiDB-lite"/>
    </source>
</evidence>
<keyword evidence="3" id="KW-0813">Transport</keyword>
<evidence type="ECO:0000256" key="9">
    <source>
        <dbReference type="SAM" id="Phobius"/>
    </source>
</evidence>
<dbReference type="AlphaFoldDB" id="A0A9P9J9A4"/>
<feature type="compositionally biased region" description="Basic and acidic residues" evidence="8">
    <location>
        <begin position="61"/>
        <end position="79"/>
    </location>
</feature>
<dbReference type="SUPFAM" id="SSF103473">
    <property type="entry name" value="MFS general substrate transporter"/>
    <property type="match status" value="1"/>
</dbReference>
<feature type="transmembrane region" description="Helical" evidence="9">
    <location>
        <begin position="439"/>
        <end position="457"/>
    </location>
</feature>
<feature type="transmembrane region" description="Helical" evidence="9">
    <location>
        <begin position="348"/>
        <end position="367"/>
    </location>
</feature>
<dbReference type="Pfam" id="PF07690">
    <property type="entry name" value="MFS_1"/>
    <property type="match status" value="1"/>
</dbReference>
<dbReference type="InterPro" id="IPR036259">
    <property type="entry name" value="MFS_trans_sf"/>
</dbReference>
<comment type="subcellular location">
    <subcellularLocation>
        <location evidence="1">Membrane</location>
        <topology evidence="1">Multi-pass membrane protein</topology>
    </subcellularLocation>
</comment>
<dbReference type="InterPro" id="IPR050327">
    <property type="entry name" value="Proton-linked_MCT"/>
</dbReference>
<comment type="similarity">
    <text evidence="2">Belongs to the major facilitator superfamily. Monocarboxylate porter (TC 2.A.1.13) family.</text>
</comment>
<keyword evidence="6 9" id="KW-0472">Membrane</keyword>
<proteinExistence type="inferred from homology"/>
<dbReference type="CDD" id="cd17352">
    <property type="entry name" value="MFS_MCT_SLC16"/>
    <property type="match status" value="1"/>
</dbReference>
<dbReference type="GO" id="GO:0016020">
    <property type="term" value="C:membrane"/>
    <property type="evidence" value="ECO:0007669"/>
    <property type="project" value="UniProtKB-SubCell"/>
</dbReference>
<name>A0A9P9J9A4_9HYPO</name>
<protein>
    <submittedName>
        <fullName evidence="11">Major facilitator superfamily domain-containing protein</fullName>
    </submittedName>
</protein>
<feature type="transmembrane region" description="Helical" evidence="9">
    <location>
        <begin position="269"/>
        <end position="289"/>
    </location>
</feature>
<dbReference type="Gene3D" id="1.20.1250.20">
    <property type="entry name" value="MFS general substrate transporter like domains"/>
    <property type="match status" value="2"/>
</dbReference>
<feature type="transmembrane region" description="Helical" evidence="9">
    <location>
        <begin position="180"/>
        <end position="199"/>
    </location>
</feature>
<reference evidence="11" key="1">
    <citation type="journal article" date="2021" name="Nat. Commun.">
        <title>Genetic determinants of endophytism in the Arabidopsis root mycobiome.</title>
        <authorList>
            <person name="Mesny F."/>
            <person name="Miyauchi S."/>
            <person name="Thiergart T."/>
            <person name="Pickel B."/>
            <person name="Atanasova L."/>
            <person name="Karlsson M."/>
            <person name="Huettel B."/>
            <person name="Barry K.W."/>
            <person name="Haridas S."/>
            <person name="Chen C."/>
            <person name="Bauer D."/>
            <person name="Andreopoulos W."/>
            <person name="Pangilinan J."/>
            <person name="LaButti K."/>
            <person name="Riley R."/>
            <person name="Lipzen A."/>
            <person name="Clum A."/>
            <person name="Drula E."/>
            <person name="Henrissat B."/>
            <person name="Kohler A."/>
            <person name="Grigoriev I.V."/>
            <person name="Martin F.M."/>
            <person name="Hacquard S."/>
        </authorList>
    </citation>
    <scope>NUCLEOTIDE SEQUENCE</scope>
    <source>
        <strain evidence="11">MPI-CAGE-AT-0147</strain>
    </source>
</reference>
<dbReference type="OrthoDB" id="5667at2759"/>
<dbReference type="EMBL" id="JAGMUV010000005">
    <property type="protein sequence ID" value="KAH7157157.1"/>
    <property type="molecule type" value="Genomic_DNA"/>
</dbReference>
<evidence type="ECO:0000256" key="1">
    <source>
        <dbReference type="ARBA" id="ARBA00004141"/>
    </source>
</evidence>
<keyword evidence="12" id="KW-1185">Reference proteome</keyword>
<feature type="transmembrane region" description="Helical" evidence="9">
    <location>
        <begin position="150"/>
        <end position="173"/>
    </location>
</feature>
<dbReference type="GO" id="GO:0022857">
    <property type="term" value="F:transmembrane transporter activity"/>
    <property type="evidence" value="ECO:0007669"/>
    <property type="project" value="InterPro"/>
</dbReference>
<evidence type="ECO:0000256" key="3">
    <source>
        <dbReference type="ARBA" id="ARBA00022448"/>
    </source>
</evidence>
<feature type="transmembrane region" description="Helical" evidence="9">
    <location>
        <begin position="379"/>
        <end position="398"/>
    </location>
</feature>
<evidence type="ECO:0000313" key="12">
    <source>
        <dbReference type="Proteomes" id="UP000738349"/>
    </source>
</evidence>
<evidence type="ECO:0000256" key="6">
    <source>
        <dbReference type="ARBA" id="ARBA00023136"/>
    </source>
</evidence>
<dbReference type="PANTHER" id="PTHR11360:SF224">
    <property type="entry name" value="MAJOR FACILITATOR SUPERFAMILY (MFS) PROFILE DOMAIN-CONTAINING PROTEIN-RELATED"/>
    <property type="match status" value="1"/>
</dbReference>
<feature type="transmembrane region" description="Helical" evidence="9">
    <location>
        <begin position="237"/>
        <end position="257"/>
    </location>
</feature>
<dbReference type="InterPro" id="IPR011701">
    <property type="entry name" value="MFS"/>
</dbReference>
<feature type="transmembrane region" description="Helical" evidence="9">
    <location>
        <begin position="469"/>
        <end position="492"/>
    </location>
</feature>
<feature type="transmembrane region" description="Helical" evidence="9">
    <location>
        <begin position="110"/>
        <end position="138"/>
    </location>
</feature>
<evidence type="ECO:0000259" key="10">
    <source>
        <dbReference type="PROSITE" id="PS50850"/>
    </source>
</evidence>
<evidence type="ECO:0000313" key="11">
    <source>
        <dbReference type="EMBL" id="KAH7157157.1"/>
    </source>
</evidence>
<feature type="compositionally biased region" description="Low complexity" evidence="8">
    <location>
        <begin position="1"/>
        <end position="10"/>
    </location>
</feature>